<feature type="transmembrane region" description="Helical" evidence="1">
    <location>
        <begin position="208"/>
        <end position="228"/>
    </location>
</feature>
<organism evidence="2 3">
    <name type="scientific">Photorhabdus temperata J3</name>
    <dbReference type="NCBI Taxonomy" id="1389415"/>
    <lineage>
        <taxon>Bacteria</taxon>
        <taxon>Pseudomonadati</taxon>
        <taxon>Pseudomonadota</taxon>
        <taxon>Gammaproteobacteria</taxon>
        <taxon>Enterobacterales</taxon>
        <taxon>Morganellaceae</taxon>
        <taxon>Photorhabdus</taxon>
    </lineage>
</organism>
<dbReference type="InterPro" id="IPR009663">
    <property type="entry name" value="PAP_PilO"/>
</dbReference>
<feature type="transmembrane region" description="Helical" evidence="1">
    <location>
        <begin position="89"/>
        <end position="109"/>
    </location>
</feature>
<dbReference type="PATRIC" id="fig|1389415.4.peg.212"/>
<name>U7R4A6_PHOTE</name>
<evidence type="ECO:0008006" key="4">
    <source>
        <dbReference type="Google" id="ProtNLM"/>
    </source>
</evidence>
<dbReference type="EMBL" id="AXDT01000012">
    <property type="protein sequence ID" value="ERT14894.1"/>
    <property type="molecule type" value="Genomic_DNA"/>
</dbReference>
<keyword evidence="1" id="KW-0812">Transmembrane</keyword>
<keyword evidence="1" id="KW-1133">Transmembrane helix</keyword>
<dbReference type="RefSeq" id="WP_023043456.1">
    <property type="nucleotide sequence ID" value="NZ_AXDT01000012.1"/>
</dbReference>
<evidence type="ECO:0000313" key="2">
    <source>
        <dbReference type="EMBL" id="ERT14894.1"/>
    </source>
</evidence>
<protein>
    <recommendedName>
        <fullName evidence="4">Pilus assembly protein PilO</fullName>
    </recommendedName>
</protein>
<reference evidence="2 3" key="1">
    <citation type="submission" date="2013-10" db="EMBL/GenBank/DDBJ databases">
        <title>Whole Genome Shotgun Sequence of Photorhabdus temperata J3.</title>
        <authorList>
            <person name="Park G.-S."/>
            <person name="Hong S.-J."/>
            <person name="Shin J.-H."/>
        </authorList>
    </citation>
    <scope>NUCLEOTIDE SEQUENCE [LARGE SCALE GENOMIC DNA]</scope>
    <source>
        <strain evidence="2 3">J3</strain>
    </source>
</reference>
<proteinExistence type="predicted"/>
<keyword evidence="3" id="KW-1185">Reference proteome</keyword>
<dbReference type="Proteomes" id="UP000017133">
    <property type="component" value="Unassembled WGS sequence"/>
</dbReference>
<dbReference type="AlphaFoldDB" id="U7R4A6"/>
<evidence type="ECO:0000313" key="3">
    <source>
        <dbReference type="Proteomes" id="UP000017133"/>
    </source>
</evidence>
<evidence type="ECO:0000256" key="1">
    <source>
        <dbReference type="SAM" id="Phobius"/>
    </source>
</evidence>
<dbReference type="Pfam" id="PF06864">
    <property type="entry name" value="PAP_PilO"/>
    <property type="match status" value="1"/>
</dbReference>
<gene>
    <name evidence="2" type="ORF">O185_01130</name>
</gene>
<accession>U7R4A6</accession>
<comment type="caution">
    <text evidence="2">The sequence shown here is derived from an EMBL/GenBank/DDBJ whole genome shotgun (WGS) entry which is preliminary data.</text>
</comment>
<sequence length="459" mass="51826">MFAKKKTRRLNTNEAVVVVDEGRIHILEFYKRRFVVGLQWETIRATRNLMKEVRRIGKERKLDVVAIRKSDSIQAGFASKTKKKLRGGYSLIVTLASILDGCCIAVIYIGQNEQGEDIYTLVGKTEKGGIHPYSDEIYQEEQLSQVIIDLKSDLRGNTTGMEIPVYGDTDRFDFVTAPLELDVLLNPKNLSKDFRLKPLTWGMTKNQLLALGGVLLFVVLGLSLLNQYNEQQEEKLRLSRKIQTEKLEEINRNARYKAALDKLKHPWIGTPSIAEFLASCSQLKDKLPLSVTGWIPTTVECNSTELSVTLVRPENSAATTKEVVEAIKKIFGVDAKFFFNQTSIVTFSIKNNANPNGDDPKKDTGEQLLKIISLFQGININAVMNAVEIKEVEKNEFGEDLPLQDWQEYTFDVDTNIPPQLIFVKDEFSGMRLNKIIYTVDQGSSTIQYKITGAVYGAR</sequence>
<keyword evidence="1" id="KW-0472">Membrane</keyword>